<dbReference type="InterPro" id="IPR036674">
    <property type="entry name" value="p53_tetramer_sf"/>
</dbReference>
<evidence type="ECO:0000256" key="11">
    <source>
        <dbReference type="PIRSR" id="PIRSR602117-1"/>
    </source>
</evidence>
<dbReference type="Pfam" id="PF00870">
    <property type="entry name" value="P53"/>
    <property type="match status" value="1"/>
</dbReference>
<dbReference type="PRINTS" id="PR00386">
    <property type="entry name" value="P53SUPPRESSR"/>
</dbReference>
<feature type="compositionally biased region" description="Low complexity" evidence="14">
    <location>
        <begin position="359"/>
        <end position="368"/>
    </location>
</feature>
<keyword evidence="6" id="KW-0805">Transcription regulation</keyword>
<feature type="domain" description="p53 DNA-binding" evidence="15">
    <location>
        <begin position="132"/>
        <end position="322"/>
    </location>
</feature>
<dbReference type="InterPro" id="IPR008967">
    <property type="entry name" value="p53-like_TF_DNA-bd_sf"/>
</dbReference>
<name>A0AAD9Q8D6_ACRCE</name>
<evidence type="ECO:0000256" key="10">
    <source>
        <dbReference type="ARBA" id="ARBA00023242"/>
    </source>
</evidence>
<keyword evidence="5 11" id="KW-0862">Zinc</keyword>
<feature type="binding site" evidence="11">
    <location>
        <position position="277"/>
    </location>
    <ligand>
        <name>Zn(2+)</name>
        <dbReference type="ChEBI" id="CHEBI:29105"/>
    </ligand>
</feature>
<evidence type="ECO:0000256" key="4">
    <source>
        <dbReference type="ARBA" id="ARBA00022723"/>
    </source>
</evidence>
<proteinExistence type="inferred from homology"/>
<evidence type="ECO:0000256" key="1">
    <source>
        <dbReference type="ARBA" id="ARBA00004123"/>
    </source>
</evidence>
<dbReference type="Gene3D" id="2.60.40.720">
    <property type="match status" value="1"/>
</dbReference>
<feature type="cross-link" description="Glycyl lysine isopeptide (Lys-Gly) (interchain with G-Cter in ubiquitin)" evidence="13">
    <location>
        <position position="325"/>
    </location>
</feature>
<evidence type="ECO:0000256" key="9">
    <source>
        <dbReference type="ARBA" id="ARBA00023163"/>
    </source>
</evidence>
<dbReference type="SUPFAM" id="SSF49417">
    <property type="entry name" value="p53-like transcription factors"/>
    <property type="match status" value="1"/>
</dbReference>
<dbReference type="PANTHER" id="PTHR11447:SF16">
    <property type="entry name" value="P53 PROTEIN LONG FORM VARIANT 1"/>
    <property type="match status" value="1"/>
</dbReference>
<evidence type="ECO:0000256" key="5">
    <source>
        <dbReference type="ARBA" id="ARBA00022833"/>
    </source>
</evidence>
<protein>
    <submittedName>
        <fullName evidence="17">Tumor protein p73</fullName>
    </submittedName>
</protein>
<sequence>MSQTSNSSLEPGLSQETFNDLFNTIGQYINPQDLQGIQTDYQMASPSLHMVDENMHENLELKLECVNVQRHEQGEFSSYIPDQNFSQGSYKPEEIAVKQHPIVCKQEHLSNGLKSSPSPEQSSPQPLIVSNTDFPGRYCFDIGYEEEKVPVTKSVHWTYSPYLDKLFLKMRVIVPFRIKLQGYPSPQTASAHFIRAVVIYRQPEYYRENVERCPNHITKHKDGHHAPKHLLRCENPQTTYVTCPVTGRHCLTIPLGEPQAGSDFVTEMFQFMCFNSCPGGLNRRPILVIFTLECGNQVLGRKALNIRVCACPGRDRTSEEKTESKKRSNNNNCLVSQVEAQGSQPERTSTPNTTPPSTPQVSSSSSGPHTPPPPAEEPSASTSDGKQMPRLIKKRSYPFMSSGFEVRQLNVDRIPFNKKQKTQDEEVFTIQVKGREKYELLLKIKESLDLMDLVPQAQIDKYRQSCPPCGRLKNSQNMQHSENGESQNSNDSQADEVDGPSQSFSQLSRSDSGSSYHSPTSSQQSTGSGGGGGGAGINAVRFTLRRTLSLEKKGHFHVGIP</sequence>
<evidence type="ECO:0000259" key="16">
    <source>
        <dbReference type="Pfam" id="PF07710"/>
    </source>
</evidence>
<evidence type="ECO:0000256" key="12">
    <source>
        <dbReference type="PIRSR" id="PIRSR602117-2"/>
    </source>
</evidence>
<keyword evidence="3" id="KW-0053">Apoptosis</keyword>
<keyword evidence="18" id="KW-1185">Reference proteome</keyword>
<evidence type="ECO:0000259" key="15">
    <source>
        <dbReference type="Pfam" id="PF00870"/>
    </source>
</evidence>
<dbReference type="GO" id="GO:0005634">
    <property type="term" value="C:nucleus"/>
    <property type="evidence" value="ECO:0007669"/>
    <property type="project" value="UniProtKB-SubCell"/>
</dbReference>
<dbReference type="InterPro" id="IPR002117">
    <property type="entry name" value="p53_tumour_suppressor"/>
</dbReference>
<feature type="region of interest" description="Disordered" evidence="14">
    <location>
        <begin position="468"/>
        <end position="534"/>
    </location>
</feature>
<dbReference type="Gene3D" id="4.10.170.10">
    <property type="entry name" value="p53-like tetramerisation domain"/>
    <property type="match status" value="1"/>
</dbReference>
<evidence type="ECO:0000256" key="2">
    <source>
        <dbReference type="ARBA" id="ARBA00006167"/>
    </source>
</evidence>
<evidence type="ECO:0000256" key="3">
    <source>
        <dbReference type="ARBA" id="ARBA00022703"/>
    </source>
</evidence>
<gene>
    <name evidence="17" type="ORF">P5673_021352</name>
</gene>
<dbReference type="EMBL" id="JARQWQ010000055">
    <property type="protein sequence ID" value="KAK2556464.1"/>
    <property type="molecule type" value="Genomic_DNA"/>
</dbReference>
<dbReference type="Proteomes" id="UP001249851">
    <property type="component" value="Unassembled WGS sequence"/>
</dbReference>
<feature type="compositionally biased region" description="Polar residues" evidence="14">
    <location>
        <begin position="338"/>
        <end position="347"/>
    </location>
</feature>
<dbReference type="GO" id="GO:0000981">
    <property type="term" value="F:DNA-binding transcription factor activity, RNA polymerase II-specific"/>
    <property type="evidence" value="ECO:0007669"/>
    <property type="project" value="TreeGrafter"/>
</dbReference>
<accession>A0AAD9Q8D6</accession>
<feature type="domain" description="p53 tetramerisation" evidence="16">
    <location>
        <begin position="418"/>
        <end position="458"/>
    </location>
</feature>
<keyword evidence="8" id="KW-0010">Activator</keyword>
<dbReference type="GO" id="GO:0000978">
    <property type="term" value="F:RNA polymerase II cis-regulatory region sequence-specific DNA binding"/>
    <property type="evidence" value="ECO:0007669"/>
    <property type="project" value="TreeGrafter"/>
</dbReference>
<feature type="compositionally biased region" description="Low complexity" evidence="14">
    <location>
        <begin position="501"/>
        <end position="526"/>
    </location>
</feature>
<dbReference type="GO" id="GO:0046872">
    <property type="term" value="F:metal ion binding"/>
    <property type="evidence" value="ECO:0007669"/>
    <property type="project" value="UniProtKB-KW"/>
</dbReference>
<organism evidence="17 18">
    <name type="scientific">Acropora cervicornis</name>
    <name type="common">Staghorn coral</name>
    <dbReference type="NCBI Taxonomy" id="6130"/>
    <lineage>
        <taxon>Eukaryota</taxon>
        <taxon>Metazoa</taxon>
        <taxon>Cnidaria</taxon>
        <taxon>Anthozoa</taxon>
        <taxon>Hexacorallia</taxon>
        <taxon>Scleractinia</taxon>
        <taxon>Astrocoeniina</taxon>
        <taxon>Acroporidae</taxon>
        <taxon>Acropora</taxon>
    </lineage>
</organism>
<feature type="compositionally biased region" description="Low complexity" evidence="14">
    <location>
        <begin position="115"/>
        <end position="126"/>
    </location>
</feature>
<dbReference type="CDD" id="cd08367">
    <property type="entry name" value="P53"/>
    <property type="match status" value="1"/>
</dbReference>
<evidence type="ECO:0000256" key="7">
    <source>
        <dbReference type="ARBA" id="ARBA00023125"/>
    </source>
</evidence>
<feature type="site" description="Interaction with DNA" evidence="12">
    <location>
        <position position="153"/>
    </location>
</feature>
<dbReference type="PANTHER" id="PTHR11447">
    <property type="entry name" value="CELLULAR TUMOR ANTIGEN P53"/>
    <property type="match status" value="1"/>
</dbReference>
<reference evidence="17" key="1">
    <citation type="journal article" date="2023" name="G3 (Bethesda)">
        <title>Whole genome assembly and annotation of the endangered Caribbean coral Acropora cervicornis.</title>
        <authorList>
            <person name="Selwyn J.D."/>
            <person name="Vollmer S.V."/>
        </authorList>
    </citation>
    <scope>NUCLEOTIDE SEQUENCE</scope>
    <source>
        <strain evidence="17">K2</strain>
    </source>
</reference>
<comment type="similarity">
    <text evidence="2">Belongs to the p53 family.</text>
</comment>
<evidence type="ECO:0000313" key="17">
    <source>
        <dbReference type="EMBL" id="KAK2556464.1"/>
    </source>
</evidence>
<keyword evidence="10" id="KW-0539">Nucleus</keyword>
<keyword evidence="7" id="KW-0238">DNA-binding</keyword>
<feature type="binding site" evidence="11">
    <location>
        <position position="273"/>
    </location>
    <ligand>
        <name>Zn(2+)</name>
        <dbReference type="ChEBI" id="CHEBI:29105"/>
    </ligand>
</feature>
<evidence type="ECO:0000256" key="6">
    <source>
        <dbReference type="ARBA" id="ARBA00023015"/>
    </source>
</evidence>
<feature type="region of interest" description="Disordered" evidence="14">
    <location>
        <begin position="338"/>
        <end position="388"/>
    </location>
</feature>
<dbReference type="Pfam" id="PF07710">
    <property type="entry name" value="P53_tetramer"/>
    <property type="match status" value="1"/>
</dbReference>
<dbReference type="InterPro" id="IPR010991">
    <property type="entry name" value="p53_tetrameristn"/>
</dbReference>
<evidence type="ECO:0000256" key="8">
    <source>
        <dbReference type="ARBA" id="ARBA00023159"/>
    </source>
</evidence>
<feature type="binding site" evidence="11">
    <location>
        <position position="216"/>
    </location>
    <ligand>
        <name>Zn(2+)</name>
        <dbReference type="ChEBI" id="CHEBI:29105"/>
    </ligand>
</feature>
<comment type="subcellular location">
    <subcellularLocation>
        <location evidence="1">Nucleus</location>
    </subcellularLocation>
</comment>
<dbReference type="GO" id="GO:0006915">
    <property type="term" value="P:apoptotic process"/>
    <property type="evidence" value="ECO:0007669"/>
    <property type="project" value="UniProtKB-KW"/>
</dbReference>
<feature type="binding site" evidence="11">
    <location>
        <position position="213"/>
    </location>
    <ligand>
        <name>Zn(2+)</name>
        <dbReference type="ChEBI" id="CHEBI:29105"/>
    </ligand>
</feature>
<dbReference type="InterPro" id="IPR012346">
    <property type="entry name" value="p53/RUNT-type_TF_DNA-bd_sf"/>
</dbReference>
<dbReference type="SUPFAM" id="SSF47719">
    <property type="entry name" value="p53 tetramerization domain"/>
    <property type="match status" value="1"/>
</dbReference>
<keyword evidence="9" id="KW-0804">Transcription</keyword>
<evidence type="ECO:0000313" key="18">
    <source>
        <dbReference type="Proteomes" id="UP001249851"/>
    </source>
</evidence>
<feature type="compositionally biased region" description="Polar residues" evidence="14">
    <location>
        <begin position="473"/>
        <end position="492"/>
    </location>
</feature>
<evidence type="ECO:0000256" key="14">
    <source>
        <dbReference type="SAM" id="MobiDB-lite"/>
    </source>
</evidence>
<reference evidence="17" key="2">
    <citation type="journal article" date="2023" name="Science">
        <title>Genomic signatures of disease resistance in endangered staghorn corals.</title>
        <authorList>
            <person name="Vollmer S.V."/>
            <person name="Selwyn J.D."/>
            <person name="Despard B.A."/>
            <person name="Roesel C.L."/>
        </authorList>
    </citation>
    <scope>NUCLEOTIDE SEQUENCE</scope>
    <source>
        <strain evidence="17">K2</strain>
    </source>
</reference>
<dbReference type="GO" id="GO:0051262">
    <property type="term" value="P:protein tetramerization"/>
    <property type="evidence" value="ECO:0007669"/>
    <property type="project" value="InterPro"/>
</dbReference>
<dbReference type="InterPro" id="IPR011615">
    <property type="entry name" value="p53_DNA-bd"/>
</dbReference>
<comment type="cofactor">
    <cofactor evidence="11">
        <name>Zn(2+)</name>
        <dbReference type="ChEBI" id="CHEBI:29105"/>
    </cofactor>
    <text evidence="11">Binds 1 zinc ion per subunit.</text>
</comment>
<comment type="caution">
    <text evidence="17">The sequence shown here is derived from an EMBL/GenBank/DDBJ whole genome shotgun (WGS) entry which is preliminary data.</text>
</comment>
<dbReference type="AlphaFoldDB" id="A0AAD9Q8D6"/>
<feature type="region of interest" description="Disordered" evidence="14">
    <location>
        <begin position="110"/>
        <end position="129"/>
    </location>
</feature>
<keyword evidence="4 11" id="KW-0479">Metal-binding</keyword>
<evidence type="ECO:0000256" key="13">
    <source>
        <dbReference type="PIRSR" id="PIRSR602117-3"/>
    </source>
</evidence>